<reference evidence="1 2" key="1">
    <citation type="submission" date="2016-05" db="EMBL/GenBank/DDBJ databases">
        <title>Draft genome sequence of a porcine commensal Rothia nasimurium.</title>
        <authorList>
            <person name="Gaiser R.A."/>
            <person name="Van Baarlen P."/>
            <person name="Wells J.M."/>
        </authorList>
    </citation>
    <scope>NUCLEOTIDE SEQUENCE [LARGE SCALE GENOMIC DNA]</scope>
    <source>
        <strain evidence="1 2">PT-32</strain>
    </source>
</reference>
<dbReference type="Pfam" id="PF13671">
    <property type="entry name" value="AAA_33"/>
    <property type="match status" value="1"/>
</dbReference>
<dbReference type="SUPFAM" id="SSF52540">
    <property type="entry name" value="P-loop containing nucleoside triphosphate hydrolases"/>
    <property type="match status" value="1"/>
</dbReference>
<evidence type="ECO:0000313" key="1">
    <source>
        <dbReference type="EMBL" id="ORC22077.1"/>
    </source>
</evidence>
<name>A0A1Y1RQK0_9MICC</name>
<dbReference type="Proteomes" id="UP000192359">
    <property type="component" value="Unassembled WGS sequence"/>
</dbReference>
<dbReference type="PANTHER" id="PTHR37816:SF3">
    <property type="entry name" value="MODULATES DNA TOPOLOGY"/>
    <property type="match status" value="1"/>
</dbReference>
<dbReference type="EMBL" id="LXWF01000011">
    <property type="protein sequence ID" value="ORC22077.1"/>
    <property type="molecule type" value="Genomic_DNA"/>
</dbReference>
<dbReference type="Gene3D" id="3.40.50.300">
    <property type="entry name" value="P-loop containing nucleotide triphosphate hydrolases"/>
    <property type="match status" value="1"/>
</dbReference>
<dbReference type="RefSeq" id="WP_083091355.1">
    <property type="nucleotide sequence ID" value="NZ_LXWF01000011.1"/>
</dbReference>
<dbReference type="PANTHER" id="PTHR37816">
    <property type="entry name" value="YALI0E33011P"/>
    <property type="match status" value="1"/>
</dbReference>
<dbReference type="AlphaFoldDB" id="A0A1Y1RQK0"/>
<dbReference type="OrthoDB" id="3199600at2"/>
<organism evidence="1 2">
    <name type="scientific">Rothia nasimurium</name>
    <dbReference type="NCBI Taxonomy" id="85336"/>
    <lineage>
        <taxon>Bacteria</taxon>
        <taxon>Bacillati</taxon>
        <taxon>Actinomycetota</taxon>
        <taxon>Actinomycetes</taxon>
        <taxon>Micrococcales</taxon>
        <taxon>Micrococcaceae</taxon>
        <taxon>Rothia</taxon>
    </lineage>
</organism>
<dbReference type="InterPro" id="IPR052922">
    <property type="entry name" value="Cytidylate_Kinase-2"/>
</dbReference>
<evidence type="ECO:0000313" key="2">
    <source>
        <dbReference type="Proteomes" id="UP000192359"/>
    </source>
</evidence>
<evidence type="ECO:0008006" key="3">
    <source>
        <dbReference type="Google" id="ProtNLM"/>
    </source>
</evidence>
<proteinExistence type="predicted"/>
<gene>
    <name evidence="1" type="ORF">A7979_00745</name>
</gene>
<comment type="caution">
    <text evidence="1">The sequence shown here is derived from an EMBL/GenBank/DDBJ whole genome shotgun (WGS) entry which is preliminary data.</text>
</comment>
<sequence length="159" mass="18602">MKILVLGLSGAGKSTWARRLAAGYGVPLLHLDTVHWLPGWAERELADERALVGEFLDENGSWVREGGYSNVHFERRLAEADRIYILLAPRLVRLWRAGRRWLTYRGTNRPDMTEGCPEKLDLEFVKWILWDGPSRARMKALADVRRTYPDKTVWKRWWN</sequence>
<protein>
    <recommendedName>
        <fullName evidence="3">DNA topology modulation protein FlaR</fullName>
    </recommendedName>
</protein>
<keyword evidence="2" id="KW-1185">Reference proteome</keyword>
<dbReference type="InterPro" id="IPR027417">
    <property type="entry name" value="P-loop_NTPase"/>
</dbReference>
<accession>A0A1Y1RQK0</accession>